<feature type="region of interest" description="Disordered" evidence="1">
    <location>
        <begin position="170"/>
        <end position="189"/>
    </location>
</feature>
<comment type="caution">
    <text evidence="2">The sequence shown here is derived from an EMBL/GenBank/DDBJ whole genome shotgun (WGS) entry which is preliminary data.</text>
</comment>
<gene>
    <name evidence="2" type="ORF">ERUC_LOCUS2003</name>
</gene>
<proteinExistence type="predicted"/>
<dbReference type="AlphaFoldDB" id="A0ABC8IVX6"/>
<feature type="compositionally biased region" description="Basic and acidic residues" evidence="1">
    <location>
        <begin position="170"/>
        <end position="183"/>
    </location>
</feature>
<organism evidence="2 3">
    <name type="scientific">Eruca vesicaria subsp. sativa</name>
    <name type="common">Garden rocket</name>
    <name type="synonym">Eruca sativa</name>
    <dbReference type="NCBI Taxonomy" id="29727"/>
    <lineage>
        <taxon>Eukaryota</taxon>
        <taxon>Viridiplantae</taxon>
        <taxon>Streptophyta</taxon>
        <taxon>Embryophyta</taxon>
        <taxon>Tracheophyta</taxon>
        <taxon>Spermatophyta</taxon>
        <taxon>Magnoliopsida</taxon>
        <taxon>eudicotyledons</taxon>
        <taxon>Gunneridae</taxon>
        <taxon>Pentapetalae</taxon>
        <taxon>rosids</taxon>
        <taxon>malvids</taxon>
        <taxon>Brassicales</taxon>
        <taxon>Brassicaceae</taxon>
        <taxon>Brassiceae</taxon>
        <taxon>Eruca</taxon>
    </lineage>
</organism>
<evidence type="ECO:0000256" key="1">
    <source>
        <dbReference type="SAM" id="MobiDB-lite"/>
    </source>
</evidence>
<feature type="region of interest" description="Disordered" evidence="1">
    <location>
        <begin position="1"/>
        <end position="34"/>
    </location>
</feature>
<sequence>MGKIKFVDDCDLGNTTQKPNKKRNENKEKIQKDDPEADLKKVTHLINNSNCNWKMHTINLWSSSEFEFVLKVDIKAMDPKKKDVIMRDLVALTDSEEYYKRTGEAWNMSYLLYEPLRTCKIANMVNLMSYSSYYLELTSIRKNWELRKMLLAMASKFIIDLQDIDCPLDPTREREDKGDQRNKEIRRRM</sequence>
<reference evidence="2 3" key="1">
    <citation type="submission" date="2022-03" db="EMBL/GenBank/DDBJ databases">
        <authorList>
            <person name="Macdonald S."/>
            <person name="Ahmed S."/>
            <person name="Newling K."/>
        </authorList>
    </citation>
    <scope>NUCLEOTIDE SEQUENCE [LARGE SCALE GENOMIC DNA]</scope>
</reference>
<evidence type="ECO:0000313" key="3">
    <source>
        <dbReference type="Proteomes" id="UP001642260"/>
    </source>
</evidence>
<keyword evidence="3" id="KW-1185">Reference proteome</keyword>
<dbReference type="EMBL" id="CAKOAT010050710">
    <property type="protein sequence ID" value="CAH8296408.1"/>
    <property type="molecule type" value="Genomic_DNA"/>
</dbReference>
<dbReference type="Proteomes" id="UP001642260">
    <property type="component" value="Unassembled WGS sequence"/>
</dbReference>
<protein>
    <submittedName>
        <fullName evidence="2">Uncharacterized protein</fullName>
    </submittedName>
</protein>
<dbReference type="PANTHER" id="PTHR23070">
    <property type="entry name" value="BCS1 AAA-TYPE ATPASE"/>
    <property type="match status" value="1"/>
</dbReference>
<dbReference type="InterPro" id="IPR050747">
    <property type="entry name" value="Mitochondrial_chaperone_BCS1"/>
</dbReference>
<name>A0ABC8IVX6_ERUVS</name>
<feature type="compositionally biased region" description="Basic and acidic residues" evidence="1">
    <location>
        <begin position="22"/>
        <end position="34"/>
    </location>
</feature>
<accession>A0ABC8IVX6</accession>
<evidence type="ECO:0000313" key="2">
    <source>
        <dbReference type="EMBL" id="CAH8296408.1"/>
    </source>
</evidence>